<dbReference type="AlphaFoldDB" id="A0A120EIK0"/>
<dbReference type="Proteomes" id="UP000192932">
    <property type="component" value="Plasmid unnamed3"/>
</dbReference>
<dbReference type="GO" id="GO:0005886">
    <property type="term" value="C:plasma membrane"/>
    <property type="evidence" value="ECO:0007669"/>
    <property type="project" value="TreeGrafter"/>
</dbReference>
<reference evidence="5 7" key="1">
    <citation type="submission" date="2016-01" db="EMBL/GenBank/DDBJ databases">
        <authorList>
            <person name="McClelland M."/>
            <person name="Jain A."/>
            <person name="Saraogi P."/>
            <person name="Mendelson R."/>
            <person name="Westerman R."/>
            <person name="SanMiguel P."/>
            <person name="Csonka L."/>
        </authorList>
    </citation>
    <scope>NUCLEOTIDE SEQUENCE [LARGE SCALE GENOMIC DNA]</scope>
    <source>
        <strain evidence="5 7">PE8-15</strain>
    </source>
</reference>
<reference evidence="6 9" key="3">
    <citation type="journal article" date="2019" name="Environ. Microbiol.">
        <title>An active ?-lactamase is a part of an orchestrated cell wall stress resistance network of Bacillus subtilis and related rhizosphere species.</title>
        <authorList>
            <person name="Bucher T."/>
            <person name="Keren-Paz A."/>
            <person name="Hausser J."/>
            <person name="Olender T."/>
            <person name="Cytryn E."/>
            <person name="Kolodkin-Gal I."/>
        </authorList>
    </citation>
    <scope>NUCLEOTIDE SEQUENCE [LARGE SCALE GENOMIC DNA]</scope>
    <source>
        <strain evidence="6 9">I186</strain>
    </source>
</reference>
<feature type="domain" description="ABC transporter" evidence="3">
    <location>
        <begin position="2"/>
        <end position="207"/>
    </location>
</feature>
<sequence>MISIKNMDKSFNNKMLFKNFNLEIKTGEFIGIYGKSGKGKTTLLNIIGMLESPDSGEIKILGMDTNSKKKKRDLLRYDIGFIFQNYALIDNESVNSNLEIAIKHKKLNKKQKKEAMCSVLKEVGLTNYGEEKVHTLSGGEQQRVAIARLLLKNPTLILADEPTGSLDSENRDIITSLFQKLHQQGKTIIVVTHDTSLSHLFSRIIQL</sequence>
<dbReference type="PROSITE" id="PS00211">
    <property type="entry name" value="ABC_TRANSPORTER_1"/>
    <property type="match status" value="1"/>
</dbReference>
<evidence type="ECO:0000313" key="6">
    <source>
        <dbReference type="EMBL" id="TKI85897.1"/>
    </source>
</evidence>
<gene>
    <name evidence="5" type="ORF">AWW70_09895</name>
    <name evidence="4" type="ORF">B7492_32565</name>
    <name evidence="6" type="ORF">FC701_08210</name>
</gene>
<dbReference type="InterPro" id="IPR027417">
    <property type="entry name" value="P-loop_NTPase"/>
</dbReference>
<dbReference type="PANTHER" id="PTHR24220:SF86">
    <property type="entry name" value="ABC TRANSPORTER ABCH.1"/>
    <property type="match status" value="1"/>
</dbReference>
<reference evidence="4 8" key="2">
    <citation type="submission" date="2017-04" db="EMBL/GenBank/DDBJ databases">
        <title>The Characteristic of a Fine Plant Growth-Promoting Rhizobacteria Bacillus mycoides Gnyt1 and its Whole Genome Sequencing Analysis.</title>
        <authorList>
            <person name="Li J.H."/>
            <person name="Yao T."/>
        </authorList>
    </citation>
    <scope>NUCLEOTIDE SEQUENCE [LARGE SCALE GENOMIC DNA]</scope>
    <source>
        <strain evidence="4 8">Gnyt1</strain>
        <plasmid evidence="8">Plasmid unnamed3</plasmid>
        <plasmid evidence="4">unnamed3</plasmid>
    </source>
</reference>
<evidence type="ECO:0000313" key="4">
    <source>
        <dbReference type="EMBL" id="ARJ25771.1"/>
    </source>
</evidence>
<dbReference type="PANTHER" id="PTHR24220">
    <property type="entry name" value="IMPORT ATP-BINDING PROTEIN"/>
    <property type="match status" value="1"/>
</dbReference>
<dbReference type="EMBL" id="CP020746">
    <property type="protein sequence ID" value="ARJ25771.1"/>
    <property type="molecule type" value="Genomic_DNA"/>
</dbReference>
<dbReference type="Proteomes" id="UP000305524">
    <property type="component" value="Unassembled WGS sequence"/>
</dbReference>
<dbReference type="SMART" id="SM00382">
    <property type="entry name" value="AAA"/>
    <property type="match status" value="1"/>
</dbReference>
<dbReference type="InterPro" id="IPR003593">
    <property type="entry name" value="AAA+_ATPase"/>
</dbReference>
<dbReference type="Pfam" id="PF00005">
    <property type="entry name" value="ABC_tran"/>
    <property type="match status" value="1"/>
</dbReference>
<organism evidence="5 7">
    <name type="scientific">Bacillus mycoides</name>
    <dbReference type="NCBI Taxonomy" id="1405"/>
    <lineage>
        <taxon>Bacteria</taxon>
        <taxon>Bacillati</taxon>
        <taxon>Bacillota</taxon>
        <taxon>Bacilli</taxon>
        <taxon>Bacillales</taxon>
        <taxon>Bacillaceae</taxon>
        <taxon>Bacillus</taxon>
        <taxon>Bacillus cereus group</taxon>
    </lineage>
</organism>
<evidence type="ECO:0000313" key="9">
    <source>
        <dbReference type="Proteomes" id="UP000305524"/>
    </source>
</evidence>
<proteinExistence type="predicted"/>
<evidence type="ECO:0000256" key="1">
    <source>
        <dbReference type="ARBA" id="ARBA00022741"/>
    </source>
</evidence>
<evidence type="ECO:0000313" key="5">
    <source>
        <dbReference type="EMBL" id="KWU65531.1"/>
    </source>
</evidence>
<dbReference type="EMBL" id="SZOD01000155">
    <property type="protein sequence ID" value="TKI85897.1"/>
    <property type="molecule type" value="Genomic_DNA"/>
</dbReference>
<dbReference type="InterPro" id="IPR003439">
    <property type="entry name" value="ABC_transporter-like_ATP-bd"/>
</dbReference>
<dbReference type="Gene3D" id="3.40.50.300">
    <property type="entry name" value="P-loop containing nucleotide triphosphate hydrolases"/>
    <property type="match status" value="1"/>
</dbReference>
<name>A0A120EIK0_BACMY</name>
<keyword evidence="1" id="KW-0547">Nucleotide-binding</keyword>
<dbReference type="InterPro" id="IPR019895">
    <property type="entry name" value="L_ocin_972_ABC"/>
</dbReference>
<dbReference type="RefSeq" id="WP_060749717.1">
    <property type="nucleotide sequence ID" value="NZ_CP020746.1"/>
</dbReference>
<dbReference type="InterPro" id="IPR017871">
    <property type="entry name" value="ABC_transporter-like_CS"/>
</dbReference>
<dbReference type="GO" id="GO:0005524">
    <property type="term" value="F:ATP binding"/>
    <property type="evidence" value="ECO:0007669"/>
    <property type="project" value="UniProtKB-KW"/>
</dbReference>
<keyword evidence="4" id="KW-0614">Plasmid</keyword>
<protein>
    <submittedName>
        <fullName evidence="6">ATP-binding cassette domain-containing protein</fullName>
    </submittedName>
    <submittedName>
        <fullName evidence="5">Bacteriocin ABC transporter ATP-binding protein</fullName>
    </submittedName>
</protein>
<accession>A0A120EIK0</accession>
<dbReference type="EMBL" id="LRPH01000035">
    <property type="protein sequence ID" value="KWU65531.1"/>
    <property type="molecule type" value="Genomic_DNA"/>
</dbReference>
<keyword evidence="2 5" id="KW-0067">ATP-binding</keyword>
<evidence type="ECO:0000259" key="3">
    <source>
        <dbReference type="PROSITE" id="PS50893"/>
    </source>
</evidence>
<evidence type="ECO:0000313" key="8">
    <source>
        <dbReference type="Proteomes" id="UP000192932"/>
    </source>
</evidence>
<evidence type="ECO:0000313" key="7">
    <source>
        <dbReference type="Proteomes" id="UP000065797"/>
    </source>
</evidence>
<evidence type="ECO:0000256" key="2">
    <source>
        <dbReference type="ARBA" id="ARBA00022840"/>
    </source>
</evidence>
<dbReference type="GO" id="GO:0016887">
    <property type="term" value="F:ATP hydrolysis activity"/>
    <property type="evidence" value="ECO:0007669"/>
    <property type="project" value="InterPro"/>
</dbReference>
<dbReference type="GO" id="GO:0022857">
    <property type="term" value="F:transmembrane transporter activity"/>
    <property type="evidence" value="ECO:0007669"/>
    <property type="project" value="TreeGrafter"/>
</dbReference>
<dbReference type="PROSITE" id="PS50893">
    <property type="entry name" value="ABC_TRANSPORTER_2"/>
    <property type="match status" value="1"/>
</dbReference>
<dbReference type="SUPFAM" id="SSF52540">
    <property type="entry name" value="P-loop containing nucleoside triphosphate hydrolases"/>
    <property type="match status" value="1"/>
</dbReference>
<dbReference type="InterPro" id="IPR015854">
    <property type="entry name" value="ABC_transpr_LolD-like"/>
</dbReference>
<dbReference type="NCBIfam" id="TIGR03608">
    <property type="entry name" value="L_ocin_972_ABC"/>
    <property type="match status" value="1"/>
</dbReference>
<dbReference type="Proteomes" id="UP000065797">
    <property type="component" value="Unassembled WGS sequence"/>
</dbReference>
<geneLocation type="plasmid" evidence="4 8">
    <name>unnamed3</name>
</geneLocation>